<dbReference type="SUPFAM" id="SSF53448">
    <property type="entry name" value="Nucleotide-diphospho-sugar transferases"/>
    <property type="match status" value="1"/>
</dbReference>
<reference evidence="4 5" key="1">
    <citation type="submission" date="2015-12" db="EMBL/GenBank/DDBJ databases">
        <authorList>
            <person name="Shamseldin A."/>
            <person name="Moawad H."/>
            <person name="Abd El-Rahim W.M."/>
            <person name="Sadowsky M.J."/>
        </authorList>
    </citation>
    <scope>NUCLEOTIDE SEQUENCE [LARGE SCALE GENOMIC DNA]</scope>
    <source>
        <strain evidence="4 5">SM2</strain>
    </source>
</reference>
<dbReference type="GO" id="GO:0016779">
    <property type="term" value="F:nucleotidyltransferase activity"/>
    <property type="evidence" value="ECO:0007669"/>
    <property type="project" value="UniProtKB-KW"/>
</dbReference>
<dbReference type="InterPro" id="IPR005835">
    <property type="entry name" value="NTP_transferase_dom"/>
</dbReference>
<keyword evidence="1 4" id="KW-0808">Transferase</keyword>
<evidence type="ECO:0000259" key="3">
    <source>
        <dbReference type="Pfam" id="PF00483"/>
    </source>
</evidence>
<gene>
    <name evidence="4" type="ORF">AZF00_13675</name>
</gene>
<dbReference type="RefSeq" id="WP_062384028.1">
    <property type="nucleotide sequence ID" value="NZ_CP014544.1"/>
</dbReference>
<dbReference type="KEGG" id="zal:AZF00_13675"/>
<evidence type="ECO:0000256" key="1">
    <source>
        <dbReference type="ARBA" id="ARBA00022679"/>
    </source>
</evidence>
<feature type="domain" description="Nucleotidyl transferase" evidence="3">
    <location>
        <begin position="2"/>
        <end position="222"/>
    </location>
</feature>
<proteinExistence type="predicted"/>
<sequence length="236" mass="25536">MKAMILAAGLGTRMRPLTDHCPKPLLRAGGRPLIDFHLAKLAAAGVSEVVVNCSWLADQVQDYLGSANGYGLRIHLSREEQPLETAGGIVQALPYLDSDDDAPFLLVNGDVWTDFDFSRLLNCRPQAAHLVLIENPPHHPSGDFALTDAGLVTEDDLGPRHTFSGISVWRPSMFRGLTQGQRALKPLMQSAIASGGLSGELFQGHWWDIGTPQRLADLDDFLSASPRPADSAPKVP</sequence>
<evidence type="ECO:0000256" key="2">
    <source>
        <dbReference type="ARBA" id="ARBA00022695"/>
    </source>
</evidence>
<dbReference type="InterPro" id="IPR029044">
    <property type="entry name" value="Nucleotide-diphossugar_trans"/>
</dbReference>
<dbReference type="InterPro" id="IPR054790">
    <property type="entry name" value="MurU"/>
</dbReference>
<evidence type="ECO:0000313" key="5">
    <source>
        <dbReference type="Proteomes" id="UP000074119"/>
    </source>
</evidence>
<dbReference type="AlphaFoldDB" id="A0A127M7U7"/>
<dbReference type="PANTHER" id="PTHR43584">
    <property type="entry name" value="NUCLEOTIDYL TRANSFERASE"/>
    <property type="match status" value="1"/>
</dbReference>
<keyword evidence="2 4" id="KW-0548">Nucleotidyltransferase</keyword>
<evidence type="ECO:0000313" key="4">
    <source>
        <dbReference type="EMBL" id="AMO69290.1"/>
    </source>
</evidence>
<dbReference type="CDD" id="cd06422">
    <property type="entry name" value="NTP_transferase_like_1"/>
    <property type="match status" value="1"/>
</dbReference>
<accession>A0A127M7U7</accession>
<name>A0A127M7U7_9GAMM</name>
<dbReference type="EMBL" id="CP014544">
    <property type="protein sequence ID" value="AMO69290.1"/>
    <property type="molecule type" value="Genomic_DNA"/>
</dbReference>
<dbReference type="NCBIfam" id="NF045761">
    <property type="entry name" value="NAMPUrTaseMurU"/>
    <property type="match status" value="1"/>
</dbReference>
<dbReference type="PANTHER" id="PTHR43584:SF8">
    <property type="entry name" value="N-ACETYLMURAMATE ALPHA-1-PHOSPHATE URIDYLYLTRANSFERASE"/>
    <property type="match status" value="1"/>
</dbReference>
<organism evidence="4 5">
    <name type="scientific">Zhongshania aliphaticivorans</name>
    <dbReference type="NCBI Taxonomy" id="1470434"/>
    <lineage>
        <taxon>Bacteria</taxon>
        <taxon>Pseudomonadati</taxon>
        <taxon>Pseudomonadota</taxon>
        <taxon>Gammaproteobacteria</taxon>
        <taxon>Cellvibrionales</taxon>
        <taxon>Spongiibacteraceae</taxon>
        <taxon>Zhongshania</taxon>
    </lineage>
</organism>
<protein>
    <submittedName>
        <fullName evidence="4">Mannose-1-phosphate guanylyltransferase</fullName>
    </submittedName>
</protein>
<dbReference type="InterPro" id="IPR050065">
    <property type="entry name" value="GlmU-like"/>
</dbReference>
<dbReference type="Gene3D" id="3.90.550.10">
    <property type="entry name" value="Spore Coat Polysaccharide Biosynthesis Protein SpsA, Chain A"/>
    <property type="match status" value="1"/>
</dbReference>
<dbReference type="STRING" id="1470434.AZF00_13675"/>
<dbReference type="Pfam" id="PF00483">
    <property type="entry name" value="NTP_transferase"/>
    <property type="match status" value="1"/>
</dbReference>
<dbReference type="Proteomes" id="UP000074119">
    <property type="component" value="Chromosome"/>
</dbReference>